<evidence type="ECO:0000256" key="1">
    <source>
        <dbReference type="ARBA" id="ARBA00010617"/>
    </source>
</evidence>
<dbReference type="PANTHER" id="PTHR46696">
    <property type="entry name" value="P450, PUTATIVE (EUROFUNG)-RELATED"/>
    <property type="match status" value="1"/>
</dbReference>
<evidence type="ECO:0000256" key="6">
    <source>
        <dbReference type="ARBA" id="ARBA00023033"/>
    </source>
</evidence>
<dbReference type="EMBL" id="CP036455">
    <property type="protein sequence ID" value="QBI56398.1"/>
    <property type="molecule type" value="Genomic_DNA"/>
</dbReference>
<dbReference type="Proteomes" id="UP000292235">
    <property type="component" value="Chromosome"/>
</dbReference>
<dbReference type="InterPro" id="IPR036396">
    <property type="entry name" value="Cyt_P450_sf"/>
</dbReference>
<dbReference type="PRINTS" id="PR00385">
    <property type="entry name" value="P450"/>
</dbReference>
<dbReference type="KEGG" id="strr:EKD16_23225"/>
<keyword evidence="4 7" id="KW-0560">Oxidoreductase</keyword>
<keyword evidence="9" id="KW-1185">Reference proteome</keyword>
<evidence type="ECO:0000256" key="2">
    <source>
        <dbReference type="ARBA" id="ARBA00022617"/>
    </source>
</evidence>
<evidence type="ECO:0000313" key="8">
    <source>
        <dbReference type="EMBL" id="QBI56398.1"/>
    </source>
</evidence>
<accession>A0A4P6Q6J8</accession>
<dbReference type="AlphaFoldDB" id="A0A4P6Q6J8"/>
<dbReference type="InterPro" id="IPR002397">
    <property type="entry name" value="Cyt_P450_B"/>
</dbReference>
<dbReference type="PROSITE" id="PS00086">
    <property type="entry name" value="CYTOCHROME_P450"/>
    <property type="match status" value="1"/>
</dbReference>
<dbReference type="PANTHER" id="PTHR46696:SF1">
    <property type="entry name" value="CYTOCHROME P450 YJIB-RELATED"/>
    <property type="match status" value="1"/>
</dbReference>
<comment type="similarity">
    <text evidence="1 7">Belongs to the cytochrome P450 family.</text>
</comment>
<dbReference type="Pfam" id="PF00067">
    <property type="entry name" value="p450"/>
    <property type="match status" value="2"/>
</dbReference>
<keyword evidence="5 7" id="KW-0408">Iron</keyword>
<sequence length="371" mass="40589">MTRHSAVVEVLAHPSVKKNPKHWRAWRAGEIPPDWQLISWVANENMLARDDADHTRLRKLVSKAFTPRRVEQLRERVGDLVGSLLDAMAASGGEVDLKEALARPVPMTVTADLFGVHKRADRDELARLIGLILDQTISPEVAGRTHLEVQAYLAGLVEAKRAEPGDDLTTALIEARSEDEDRLSESELVWTLILIIGAGFETTMNLIVNAVRALLAHPDQLRLVRGGACSWEDVIEETLRWDTSIQNIPLRYAAEDLEIQGTRIGAGEAILVGYGSAGRDPERYGGTAHAFDITREDKGHLAFSHGPHYCLGANLARLELGIVLPMLFERFPGLELASDELEDLPSIVSGGVTALPVRLDSKERAAAPAAG</sequence>
<dbReference type="EC" id="1.14.-.-" evidence="8"/>
<dbReference type="InterPro" id="IPR017972">
    <property type="entry name" value="Cyt_P450_CS"/>
</dbReference>
<dbReference type="PRINTS" id="PR00359">
    <property type="entry name" value="BP450"/>
</dbReference>
<name>A0A4P6Q6J8_9ACTN</name>
<dbReference type="InterPro" id="IPR001128">
    <property type="entry name" value="Cyt_P450"/>
</dbReference>
<evidence type="ECO:0000313" key="9">
    <source>
        <dbReference type="Proteomes" id="UP000292235"/>
    </source>
</evidence>
<dbReference type="GO" id="GO:0016705">
    <property type="term" value="F:oxidoreductase activity, acting on paired donors, with incorporation or reduction of molecular oxygen"/>
    <property type="evidence" value="ECO:0007669"/>
    <property type="project" value="InterPro"/>
</dbReference>
<gene>
    <name evidence="8" type="ORF">EKD16_23225</name>
</gene>
<dbReference type="Gene3D" id="1.10.630.10">
    <property type="entry name" value="Cytochrome P450"/>
    <property type="match status" value="1"/>
</dbReference>
<proteinExistence type="inferred from homology"/>
<evidence type="ECO:0000256" key="7">
    <source>
        <dbReference type="RuleBase" id="RU000461"/>
    </source>
</evidence>
<dbReference type="RefSeq" id="WP_131102879.1">
    <property type="nucleotide sequence ID" value="NZ_CP036455.1"/>
</dbReference>
<reference evidence="8 9" key="1">
    <citation type="submission" date="2019-02" db="EMBL/GenBank/DDBJ databases">
        <authorList>
            <person name="Khodamoradi S."/>
            <person name="Hahnke R.L."/>
            <person name="Kaempfer P."/>
            <person name="Schumann P."/>
            <person name="Rohde M."/>
            <person name="Steinert M."/>
            <person name="Luzhetskyy A."/>
            <person name="Wink J."/>
            <person name="Ruckert C."/>
        </authorList>
    </citation>
    <scope>NUCLEOTIDE SEQUENCE [LARGE SCALE GENOMIC DNA]</scope>
    <source>
        <strain evidence="8 9">M2</strain>
    </source>
</reference>
<dbReference type="FunFam" id="1.10.630.10:FF:000018">
    <property type="entry name" value="Cytochrome P450 monooxygenase"/>
    <property type="match status" value="1"/>
</dbReference>
<dbReference type="OrthoDB" id="4133219at2"/>
<protein>
    <submittedName>
        <fullName evidence="8">Cytochrome P450 107B1</fullName>
        <ecNumber evidence="8">1.14.-.-</ecNumber>
    </submittedName>
</protein>
<keyword evidence="3 7" id="KW-0479">Metal-binding</keyword>
<evidence type="ECO:0000256" key="4">
    <source>
        <dbReference type="ARBA" id="ARBA00023002"/>
    </source>
</evidence>
<organism evidence="8 9">
    <name type="scientific">Streptomonospora litoralis</name>
    <dbReference type="NCBI Taxonomy" id="2498135"/>
    <lineage>
        <taxon>Bacteria</taxon>
        <taxon>Bacillati</taxon>
        <taxon>Actinomycetota</taxon>
        <taxon>Actinomycetes</taxon>
        <taxon>Streptosporangiales</taxon>
        <taxon>Nocardiopsidaceae</taxon>
        <taxon>Streptomonospora</taxon>
    </lineage>
</organism>
<dbReference type="CDD" id="cd11029">
    <property type="entry name" value="CYP107-like"/>
    <property type="match status" value="1"/>
</dbReference>
<dbReference type="GO" id="GO:0004497">
    <property type="term" value="F:monooxygenase activity"/>
    <property type="evidence" value="ECO:0007669"/>
    <property type="project" value="UniProtKB-KW"/>
</dbReference>
<evidence type="ECO:0000256" key="5">
    <source>
        <dbReference type="ARBA" id="ARBA00023004"/>
    </source>
</evidence>
<keyword evidence="2 7" id="KW-0349">Heme</keyword>
<dbReference type="GO" id="GO:0005506">
    <property type="term" value="F:iron ion binding"/>
    <property type="evidence" value="ECO:0007669"/>
    <property type="project" value="InterPro"/>
</dbReference>
<dbReference type="SUPFAM" id="SSF48264">
    <property type="entry name" value="Cytochrome P450"/>
    <property type="match status" value="1"/>
</dbReference>
<evidence type="ECO:0000256" key="3">
    <source>
        <dbReference type="ARBA" id="ARBA00022723"/>
    </source>
</evidence>
<dbReference type="GO" id="GO:0020037">
    <property type="term" value="F:heme binding"/>
    <property type="evidence" value="ECO:0007669"/>
    <property type="project" value="InterPro"/>
</dbReference>
<keyword evidence="6 7" id="KW-0503">Monooxygenase</keyword>